<keyword evidence="2" id="KW-0238">DNA-binding</keyword>
<dbReference type="Gene3D" id="1.10.10.10">
    <property type="entry name" value="Winged helix-like DNA-binding domain superfamily/Winged helix DNA-binding domain"/>
    <property type="match status" value="1"/>
</dbReference>
<dbReference type="GO" id="GO:0003677">
    <property type="term" value="F:DNA binding"/>
    <property type="evidence" value="ECO:0007669"/>
    <property type="project" value="UniProtKB-KW"/>
</dbReference>
<dbReference type="RefSeq" id="WP_184876750.1">
    <property type="nucleotide sequence ID" value="NZ_BOOV01000052.1"/>
</dbReference>
<dbReference type="EMBL" id="JACHND010000001">
    <property type="protein sequence ID" value="MBB4699312.1"/>
    <property type="molecule type" value="Genomic_DNA"/>
</dbReference>
<dbReference type="InterPro" id="IPR036388">
    <property type="entry name" value="WH-like_DNA-bd_sf"/>
</dbReference>
<dbReference type="InterPro" id="IPR009061">
    <property type="entry name" value="DNA-bd_dom_put_sf"/>
</dbReference>
<evidence type="ECO:0000259" key="1">
    <source>
        <dbReference type="Pfam" id="PF12728"/>
    </source>
</evidence>
<dbReference type="Proteomes" id="UP000542210">
    <property type="component" value="Unassembled WGS sequence"/>
</dbReference>
<dbReference type="SUPFAM" id="SSF46955">
    <property type="entry name" value="Putative DNA-binding domain"/>
    <property type="match status" value="1"/>
</dbReference>
<accession>A0A7W7D339</accession>
<dbReference type="AlphaFoldDB" id="A0A7W7D339"/>
<organism evidence="2 3">
    <name type="scientific">Sphaerisporangium siamense</name>
    <dbReference type="NCBI Taxonomy" id="795645"/>
    <lineage>
        <taxon>Bacteria</taxon>
        <taxon>Bacillati</taxon>
        <taxon>Actinomycetota</taxon>
        <taxon>Actinomycetes</taxon>
        <taxon>Streptosporangiales</taxon>
        <taxon>Streptosporangiaceae</taxon>
        <taxon>Sphaerisporangium</taxon>
    </lineage>
</organism>
<evidence type="ECO:0000313" key="3">
    <source>
        <dbReference type="Proteomes" id="UP000542210"/>
    </source>
</evidence>
<dbReference type="Pfam" id="PF12728">
    <property type="entry name" value="HTH_17"/>
    <property type="match status" value="1"/>
</dbReference>
<comment type="caution">
    <text evidence="2">The sequence shown here is derived from an EMBL/GenBank/DDBJ whole genome shotgun (WGS) entry which is preliminary data.</text>
</comment>
<reference evidence="2 3" key="1">
    <citation type="submission" date="2020-08" db="EMBL/GenBank/DDBJ databases">
        <title>Sequencing the genomes of 1000 actinobacteria strains.</title>
        <authorList>
            <person name="Klenk H.-P."/>
        </authorList>
    </citation>
    <scope>NUCLEOTIDE SEQUENCE [LARGE SCALE GENOMIC DNA]</scope>
    <source>
        <strain evidence="2 3">DSM 45784</strain>
    </source>
</reference>
<gene>
    <name evidence="2" type="ORF">BJ982_000856</name>
</gene>
<keyword evidence="3" id="KW-1185">Reference proteome</keyword>
<evidence type="ECO:0000313" key="2">
    <source>
        <dbReference type="EMBL" id="MBB4699312.1"/>
    </source>
</evidence>
<dbReference type="InterPro" id="IPR041657">
    <property type="entry name" value="HTH_17"/>
</dbReference>
<sequence length="64" mass="7421">MTEEDLFTTAEAAAEVGFSIAAIDNWVRRGYLAPAGRRGRSNVYRLSDVFEVEKQRKHKHRRRT</sequence>
<feature type="domain" description="Helix-turn-helix" evidence="1">
    <location>
        <begin position="6"/>
        <end position="52"/>
    </location>
</feature>
<protein>
    <submittedName>
        <fullName evidence="2">DNA-binding transcriptional MerR regulator</fullName>
    </submittedName>
</protein>
<proteinExistence type="predicted"/>
<name>A0A7W7D339_9ACTN</name>